<dbReference type="CDD" id="cd02883">
    <property type="entry name" value="NUDIX_Hydrolase"/>
    <property type="match status" value="1"/>
</dbReference>
<dbReference type="PANTHER" id="PTHR43046:SF2">
    <property type="entry name" value="8-OXO-DGTP DIPHOSPHATASE-RELATED"/>
    <property type="match status" value="1"/>
</dbReference>
<dbReference type="SUPFAM" id="SSF55811">
    <property type="entry name" value="Nudix"/>
    <property type="match status" value="1"/>
</dbReference>
<dbReference type="InterPro" id="IPR000086">
    <property type="entry name" value="NUDIX_hydrolase_dom"/>
</dbReference>
<keyword evidence="7" id="KW-1185">Reference proteome</keyword>
<comment type="similarity">
    <text evidence="2 4">Belongs to the Nudix hydrolase family.</text>
</comment>
<feature type="domain" description="Nudix hydrolase" evidence="5">
    <location>
        <begin position="7"/>
        <end position="143"/>
    </location>
</feature>
<dbReference type="PROSITE" id="PS00893">
    <property type="entry name" value="NUDIX_BOX"/>
    <property type="match status" value="1"/>
</dbReference>
<comment type="cofactor">
    <cofactor evidence="1">
        <name>Mg(2+)</name>
        <dbReference type="ChEBI" id="CHEBI:18420"/>
    </cofactor>
</comment>
<reference evidence="7" key="1">
    <citation type="journal article" date="2019" name="Int. J. Syst. Evol. Microbiol.">
        <title>The Global Catalogue of Microorganisms (GCM) 10K type strain sequencing project: providing services to taxonomists for standard genome sequencing and annotation.</title>
        <authorList>
            <consortium name="The Broad Institute Genomics Platform"/>
            <consortium name="The Broad Institute Genome Sequencing Center for Infectious Disease"/>
            <person name="Wu L."/>
            <person name="Ma J."/>
        </authorList>
    </citation>
    <scope>NUCLEOTIDE SEQUENCE [LARGE SCALE GENOMIC DNA]</scope>
    <source>
        <strain evidence="7">JCM 16022</strain>
    </source>
</reference>
<dbReference type="RefSeq" id="WP_344147777.1">
    <property type="nucleotide sequence ID" value="NZ_BAAAQR010000001.1"/>
</dbReference>
<dbReference type="PROSITE" id="PS51462">
    <property type="entry name" value="NUDIX"/>
    <property type="match status" value="1"/>
</dbReference>
<name>A0ABP5L311_9ACTN</name>
<evidence type="ECO:0000313" key="6">
    <source>
        <dbReference type="EMBL" id="GAA2139036.1"/>
    </source>
</evidence>
<evidence type="ECO:0000259" key="5">
    <source>
        <dbReference type="PROSITE" id="PS51462"/>
    </source>
</evidence>
<evidence type="ECO:0000256" key="4">
    <source>
        <dbReference type="RuleBase" id="RU003476"/>
    </source>
</evidence>
<keyword evidence="3 4" id="KW-0378">Hydrolase</keyword>
<evidence type="ECO:0000313" key="7">
    <source>
        <dbReference type="Proteomes" id="UP001501771"/>
    </source>
</evidence>
<dbReference type="Pfam" id="PF00293">
    <property type="entry name" value="NUDIX"/>
    <property type="match status" value="1"/>
</dbReference>
<proteinExistence type="inferred from homology"/>
<dbReference type="Gene3D" id="3.90.79.10">
    <property type="entry name" value="Nucleoside Triphosphate Pyrophosphohydrolase"/>
    <property type="match status" value="1"/>
</dbReference>
<evidence type="ECO:0000256" key="3">
    <source>
        <dbReference type="ARBA" id="ARBA00022801"/>
    </source>
</evidence>
<dbReference type="InterPro" id="IPR020476">
    <property type="entry name" value="Nudix_hydrolase"/>
</dbReference>
<dbReference type="PRINTS" id="PR00502">
    <property type="entry name" value="NUDIXFAMILY"/>
</dbReference>
<dbReference type="InterPro" id="IPR020084">
    <property type="entry name" value="NUDIX_hydrolase_CS"/>
</dbReference>
<comment type="caution">
    <text evidence="6">The sequence shown here is derived from an EMBL/GenBank/DDBJ whole genome shotgun (WGS) entry which is preliminary data.</text>
</comment>
<sequence length="149" mass="16603">MDYSEYDTRLAAYAVIVDDRDRILLALWNEADERQWTMPGGGVELHESVEEAVVRELREETGYDVSLGRLLGVDTHVVPAEERRLPTGRPLRGVRVLFEAQVVGGELTFEIDGTTDEARWIPLAEVSSLTRVALVDVALGLLAGREAQR</sequence>
<protein>
    <recommendedName>
        <fullName evidence="5">Nudix hydrolase domain-containing protein</fullName>
    </recommendedName>
</protein>
<evidence type="ECO:0000256" key="1">
    <source>
        <dbReference type="ARBA" id="ARBA00001946"/>
    </source>
</evidence>
<dbReference type="Proteomes" id="UP001501771">
    <property type="component" value="Unassembled WGS sequence"/>
</dbReference>
<gene>
    <name evidence="6" type="ORF">GCM10009844_07520</name>
</gene>
<dbReference type="InterPro" id="IPR015797">
    <property type="entry name" value="NUDIX_hydrolase-like_dom_sf"/>
</dbReference>
<evidence type="ECO:0000256" key="2">
    <source>
        <dbReference type="ARBA" id="ARBA00005582"/>
    </source>
</evidence>
<dbReference type="EMBL" id="BAAAQR010000001">
    <property type="protein sequence ID" value="GAA2139036.1"/>
    <property type="molecule type" value="Genomic_DNA"/>
</dbReference>
<dbReference type="PANTHER" id="PTHR43046">
    <property type="entry name" value="GDP-MANNOSE MANNOSYL HYDROLASE"/>
    <property type="match status" value="1"/>
</dbReference>
<accession>A0ABP5L311</accession>
<organism evidence="6 7">
    <name type="scientific">Nocardioides koreensis</name>
    <dbReference type="NCBI Taxonomy" id="433651"/>
    <lineage>
        <taxon>Bacteria</taxon>
        <taxon>Bacillati</taxon>
        <taxon>Actinomycetota</taxon>
        <taxon>Actinomycetes</taxon>
        <taxon>Propionibacteriales</taxon>
        <taxon>Nocardioidaceae</taxon>
        <taxon>Nocardioides</taxon>
    </lineage>
</organism>